<dbReference type="Pfam" id="PF01370">
    <property type="entry name" value="Epimerase"/>
    <property type="match status" value="1"/>
</dbReference>
<evidence type="ECO:0000256" key="3">
    <source>
        <dbReference type="ARBA" id="ARBA00023027"/>
    </source>
</evidence>
<keyword evidence="2" id="KW-0560">Oxidoreductase</keyword>
<feature type="domain" description="NAD-dependent epimerase/dehydratase" evidence="4">
    <location>
        <begin position="3"/>
        <end position="167"/>
    </location>
</feature>
<evidence type="ECO:0000256" key="1">
    <source>
        <dbReference type="ARBA" id="ARBA00007637"/>
    </source>
</evidence>
<dbReference type="STRING" id="1508389.SAMN05444003_2032"/>
<name>A0A1M5Q4F7_9RHOB</name>
<gene>
    <name evidence="5" type="ORF">SAMN05444003_2032</name>
</gene>
<protein>
    <submittedName>
        <fullName evidence="5">Uronate dehydrogenase</fullName>
    </submittedName>
</protein>
<dbReference type="RefSeq" id="WP_072900790.1">
    <property type="nucleotide sequence ID" value="NZ_FQXB01000002.1"/>
</dbReference>
<dbReference type="Gene3D" id="3.40.50.720">
    <property type="entry name" value="NAD(P)-binding Rossmann-like Domain"/>
    <property type="match status" value="1"/>
</dbReference>
<evidence type="ECO:0000256" key="2">
    <source>
        <dbReference type="ARBA" id="ARBA00023002"/>
    </source>
</evidence>
<dbReference type="InterPro" id="IPR001509">
    <property type="entry name" value="Epimerase_deHydtase"/>
</dbReference>
<accession>A0A1M5Q4F7</accession>
<dbReference type="GO" id="GO:0016491">
    <property type="term" value="F:oxidoreductase activity"/>
    <property type="evidence" value="ECO:0007669"/>
    <property type="project" value="UniProtKB-KW"/>
</dbReference>
<organism evidence="5 6">
    <name type="scientific">Cognatiyoonia sediminum</name>
    <dbReference type="NCBI Taxonomy" id="1508389"/>
    <lineage>
        <taxon>Bacteria</taxon>
        <taxon>Pseudomonadati</taxon>
        <taxon>Pseudomonadota</taxon>
        <taxon>Alphaproteobacteria</taxon>
        <taxon>Rhodobacterales</taxon>
        <taxon>Paracoccaceae</taxon>
        <taxon>Cognatiyoonia</taxon>
    </lineage>
</organism>
<dbReference type="SUPFAM" id="SSF51735">
    <property type="entry name" value="NAD(P)-binding Rossmann-fold domains"/>
    <property type="match status" value="1"/>
</dbReference>
<dbReference type="InterPro" id="IPR036291">
    <property type="entry name" value="NAD(P)-bd_dom_sf"/>
</dbReference>
<keyword evidence="6" id="KW-1185">Reference proteome</keyword>
<comment type="similarity">
    <text evidence="1">Belongs to the NAD(P)-dependent epimerase/dehydratase family.</text>
</comment>
<dbReference type="EMBL" id="FQXB01000002">
    <property type="protein sequence ID" value="SHH08796.1"/>
    <property type="molecule type" value="Genomic_DNA"/>
</dbReference>
<keyword evidence="3" id="KW-0520">NAD</keyword>
<reference evidence="5" key="1">
    <citation type="submission" date="2016-11" db="EMBL/GenBank/DDBJ databases">
        <authorList>
            <person name="Jaros S."/>
            <person name="Januszkiewicz K."/>
            <person name="Wedrychowicz H."/>
        </authorList>
    </citation>
    <scope>NUCLEOTIDE SEQUENCE [LARGE SCALE GENOMIC DNA]</scope>
    <source>
        <strain evidence="5">DSM 28715</strain>
    </source>
</reference>
<sequence length="276" mass="29624">MKIVLTGAAGRLGGICREPLSKMCDELVSTDRVDSIDGLAANETYVKCDIGEREPVHALLEGADMVVHFGSIADEAPWGDILHSNILSAYNIWESAYQHGVKRIVFASSIHAVGMHKKHDFIGVDAAHRPDTYYGLAKCFTEDLASLYWDKRGLETVAMRIASASGKVCNSRALGSWLSDGDLVQLVQKSVTAPTTGFTIVYGVSNNDRAGLDNSGASALGYRPKDNAEEFAAEILANAPPQNNQDPEDMCHGGPFAVVPLGESGVEMIKARSVKT</sequence>
<evidence type="ECO:0000313" key="5">
    <source>
        <dbReference type="EMBL" id="SHH08796.1"/>
    </source>
</evidence>
<proteinExistence type="inferred from homology"/>
<dbReference type="OrthoDB" id="8770295at2"/>
<dbReference type="AlphaFoldDB" id="A0A1M5Q4F7"/>
<evidence type="ECO:0000259" key="4">
    <source>
        <dbReference type="Pfam" id="PF01370"/>
    </source>
</evidence>
<dbReference type="PANTHER" id="PTHR43103">
    <property type="entry name" value="NUCLEOSIDE-DIPHOSPHATE-SUGAR EPIMERASE"/>
    <property type="match status" value="1"/>
</dbReference>
<dbReference type="Proteomes" id="UP000184074">
    <property type="component" value="Unassembled WGS sequence"/>
</dbReference>
<dbReference type="PANTHER" id="PTHR43103:SF5">
    <property type="entry name" value="4-EPIMERASE, PUTATIVE (AFU_ORTHOLOGUE AFUA_7G00360)-RELATED"/>
    <property type="match status" value="1"/>
</dbReference>
<evidence type="ECO:0000313" key="6">
    <source>
        <dbReference type="Proteomes" id="UP000184074"/>
    </source>
</evidence>